<dbReference type="InterPro" id="IPR001563">
    <property type="entry name" value="Peptidase_S10"/>
</dbReference>
<evidence type="ECO:0000256" key="1">
    <source>
        <dbReference type="ARBA" id="ARBA00009431"/>
    </source>
</evidence>
<keyword evidence="3 6" id="KW-0645">Protease</keyword>
<evidence type="ECO:0000256" key="4">
    <source>
        <dbReference type="ARBA" id="ARBA00022801"/>
    </source>
</evidence>
<dbReference type="InterPro" id="IPR018202">
    <property type="entry name" value="Ser_caboxypep_ser_AS"/>
</dbReference>
<reference evidence="8" key="1">
    <citation type="journal article" date="2023" name="Mol. Plant Microbe Interact.">
        <title>Elucidating the Obligate Nature and Biological Capacity of an Invasive Fungal Corn Pathogen.</title>
        <authorList>
            <person name="MacCready J.S."/>
            <person name="Roggenkamp E.M."/>
            <person name="Gdanetz K."/>
            <person name="Chilvers M.I."/>
        </authorList>
    </citation>
    <scope>NUCLEOTIDE SEQUENCE</scope>
    <source>
        <strain evidence="8">PM02</strain>
    </source>
</reference>
<evidence type="ECO:0000313" key="8">
    <source>
        <dbReference type="EMBL" id="KAK2071510.1"/>
    </source>
</evidence>
<evidence type="ECO:0000256" key="7">
    <source>
        <dbReference type="SAM" id="MobiDB-lite"/>
    </source>
</evidence>
<keyword evidence="4 6" id="KW-0378">Hydrolase</keyword>
<proteinExistence type="inferred from homology"/>
<dbReference type="Pfam" id="PF00450">
    <property type="entry name" value="Peptidase_S10"/>
    <property type="match status" value="1"/>
</dbReference>
<evidence type="ECO:0000256" key="2">
    <source>
        <dbReference type="ARBA" id="ARBA00022645"/>
    </source>
</evidence>
<dbReference type="EMBL" id="JAQQPM010000005">
    <property type="protein sequence ID" value="KAK2071510.1"/>
    <property type="molecule type" value="Genomic_DNA"/>
</dbReference>
<dbReference type="PANTHER" id="PTHR11802:SF64">
    <property type="entry name" value="CARBOXYPEPTIDASE"/>
    <property type="match status" value="1"/>
</dbReference>
<gene>
    <name evidence="8" type="ORF">P8C59_005928</name>
</gene>
<dbReference type="SUPFAM" id="SSF53474">
    <property type="entry name" value="alpha/beta-Hydrolases"/>
    <property type="match status" value="1"/>
</dbReference>
<dbReference type="PANTHER" id="PTHR11802">
    <property type="entry name" value="SERINE PROTEASE FAMILY S10 SERINE CARBOXYPEPTIDASE"/>
    <property type="match status" value="1"/>
</dbReference>
<sequence>MGAFPEYSRGSFHLAAESYGGKYGPAFAAYLEEQNAANIPDTVPIKLESLLLINPYMNPAMQFESYYRFLVSPGNTYDYKPLTDSIATHLYSAIYGPGNCLEQLRKCDAPGGDAACAQASVSCSWSIDAVYDTVTTRDEYDLRELKPDPFPYTFFYDYLNRPDVQVAIGATTNWTAFSDAVYSAFQLTGEEARTGDYKTQLKSLLDAGVTVAVVVGDADYLCNWFSVQAIVDDMKLPGWSAAGFVDVATSDGVVHGQTKQAGLFSFTRVYESGHEVPFYQPLLALELVERVITGHDVATGRQGPLTADFKTVGPATSDYREGNATVQFSVTPSNSSYQTTSGRPGVPWQQGPPPIGKRWLRNTRNKRIGRGL</sequence>
<comment type="similarity">
    <text evidence="1 6">Belongs to the peptidase S10 family.</text>
</comment>
<dbReference type="GO" id="GO:0006508">
    <property type="term" value="P:proteolysis"/>
    <property type="evidence" value="ECO:0007669"/>
    <property type="project" value="UniProtKB-KW"/>
</dbReference>
<dbReference type="GO" id="GO:0004185">
    <property type="term" value="F:serine-type carboxypeptidase activity"/>
    <property type="evidence" value="ECO:0007669"/>
    <property type="project" value="UniProtKB-UniRule"/>
</dbReference>
<protein>
    <recommendedName>
        <fullName evidence="6">Carboxypeptidase</fullName>
        <ecNumber evidence="6">3.4.16.-</ecNumber>
    </recommendedName>
</protein>
<keyword evidence="9" id="KW-1185">Reference proteome</keyword>
<accession>A0AAD9I6M4</accession>
<dbReference type="AlphaFoldDB" id="A0AAD9I6M4"/>
<comment type="caution">
    <text evidence="8">The sequence shown here is derived from an EMBL/GenBank/DDBJ whole genome shotgun (WGS) entry which is preliminary data.</text>
</comment>
<dbReference type="EC" id="3.4.16.-" evidence="6"/>
<dbReference type="PROSITE" id="PS00131">
    <property type="entry name" value="CARBOXYPEPT_SER_SER"/>
    <property type="match status" value="1"/>
</dbReference>
<dbReference type="InterPro" id="IPR029058">
    <property type="entry name" value="AB_hydrolase_fold"/>
</dbReference>
<keyword evidence="2 6" id="KW-0121">Carboxypeptidase</keyword>
<dbReference type="Proteomes" id="UP001217918">
    <property type="component" value="Unassembled WGS sequence"/>
</dbReference>
<dbReference type="GO" id="GO:0000324">
    <property type="term" value="C:fungal-type vacuole"/>
    <property type="evidence" value="ECO:0007669"/>
    <property type="project" value="TreeGrafter"/>
</dbReference>
<dbReference type="Gene3D" id="3.40.50.1820">
    <property type="entry name" value="alpha/beta hydrolase"/>
    <property type="match status" value="1"/>
</dbReference>
<evidence type="ECO:0000313" key="9">
    <source>
        <dbReference type="Proteomes" id="UP001217918"/>
    </source>
</evidence>
<feature type="compositionally biased region" description="Polar residues" evidence="7">
    <location>
        <begin position="331"/>
        <end position="342"/>
    </location>
</feature>
<feature type="region of interest" description="Disordered" evidence="7">
    <location>
        <begin position="331"/>
        <end position="356"/>
    </location>
</feature>
<evidence type="ECO:0000256" key="5">
    <source>
        <dbReference type="ARBA" id="ARBA00023180"/>
    </source>
</evidence>
<organism evidence="8 9">
    <name type="scientific">Phyllachora maydis</name>
    <dbReference type="NCBI Taxonomy" id="1825666"/>
    <lineage>
        <taxon>Eukaryota</taxon>
        <taxon>Fungi</taxon>
        <taxon>Dikarya</taxon>
        <taxon>Ascomycota</taxon>
        <taxon>Pezizomycotina</taxon>
        <taxon>Sordariomycetes</taxon>
        <taxon>Sordariomycetidae</taxon>
        <taxon>Phyllachorales</taxon>
        <taxon>Phyllachoraceae</taxon>
        <taxon>Phyllachora</taxon>
    </lineage>
</organism>
<evidence type="ECO:0000256" key="3">
    <source>
        <dbReference type="ARBA" id="ARBA00022670"/>
    </source>
</evidence>
<evidence type="ECO:0000256" key="6">
    <source>
        <dbReference type="RuleBase" id="RU361156"/>
    </source>
</evidence>
<name>A0AAD9I6M4_9PEZI</name>
<keyword evidence="5" id="KW-0325">Glycoprotein</keyword>